<feature type="non-terminal residue" evidence="1">
    <location>
        <position position="1"/>
    </location>
</feature>
<comment type="caution">
    <text evidence="1">The sequence shown here is derived from an EMBL/GenBank/DDBJ whole genome shotgun (WGS) entry which is preliminary data.</text>
</comment>
<dbReference type="EMBL" id="LAZR01049328">
    <property type="protein sequence ID" value="KKK89900.1"/>
    <property type="molecule type" value="Genomic_DNA"/>
</dbReference>
<reference evidence="1" key="1">
    <citation type="journal article" date="2015" name="Nature">
        <title>Complex archaea that bridge the gap between prokaryotes and eukaryotes.</title>
        <authorList>
            <person name="Spang A."/>
            <person name="Saw J.H."/>
            <person name="Jorgensen S.L."/>
            <person name="Zaremba-Niedzwiedzka K."/>
            <person name="Martijn J."/>
            <person name="Lind A.E."/>
            <person name="van Eijk R."/>
            <person name="Schleper C."/>
            <person name="Guy L."/>
            <person name="Ettema T.J."/>
        </authorList>
    </citation>
    <scope>NUCLEOTIDE SEQUENCE</scope>
</reference>
<name>A0A0F8ZVG3_9ZZZZ</name>
<sequence>GTSGPDVGAYPMAGRLVVISHISGATRAIQSKARAATRAAFGQRQLAGLEIL</sequence>
<gene>
    <name evidence="1" type="ORF">LCGC14_2728440</name>
</gene>
<protein>
    <submittedName>
        <fullName evidence="1">Uncharacterized protein</fullName>
    </submittedName>
</protein>
<proteinExistence type="predicted"/>
<accession>A0A0F8ZVG3</accession>
<organism evidence="1">
    <name type="scientific">marine sediment metagenome</name>
    <dbReference type="NCBI Taxonomy" id="412755"/>
    <lineage>
        <taxon>unclassified sequences</taxon>
        <taxon>metagenomes</taxon>
        <taxon>ecological metagenomes</taxon>
    </lineage>
</organism>
<evidence type="ECO:0000313" key="1">
    <source>
        <dbReference type="EMBL" id="KKK89900.1"/>
    </source>
</evidence>
<dbReference type="AlphaFoldDB" id="A0A0F8ZVG3"/>